<feature type="domain" description="Integrase catalytic" evidence="1">
    <location>
        <begin position="86"/>
        <end position="254"/>
    </location>
</feature>
<evidence type="ECO:0000313" key="2">
    <source>
        <dbReference type="EMBL" id="SIO39662.1"/>
    </source>
</evidence>
<organism evidence="2 3">
    <name type="scientific">Halodesulfovibrio marinisediminis DSM 17456</name>
    <dbReference type="NCBI Taxonomy" id="1121457"/>
    <lineage>
        <taxon>Bacteria</taxon>
        <taxon>Pseudomonadati</taxon>
        <taxon>Thermodesulfobacteriota</taxon>
        <taxon>Desulfovibrionia</taxon>
        <taxon>Desulfovibrionales</taxon>
        <taxon>Desulfovibrionaceae</taxon>
        <taxon>Halodesulfovibrio</taxon>
    </lineage>
</organism>
<dbReference type="SUPFAM" id="SSF53098">
    <property type="entry name" value="Ribonuclease H-like"/>
    <property type="match status" value="1"/>
</dbReference>
<dbReference type="NCBIfam" id="NF033516">
    <property type="entry name" value="transpos_IS3"/>
    <property type="match status" value="1"/>
</dbReference>
<dbReference type="AlphaFoldDB" id="A0A1N6J611"/>
<dbReference type="Gene3D" id="3.30.420.10">
    <property type="entry name" value="Ribonuclease H-like superfamily/Ribonuclease H"/>
    <property type="match status" value="1"/>
</dbReference>
<sequence>MSVRRSCAALNQWRSVYSYKPAPRDDTPVIELLLQLAERYPRYGFAKLFRLIRRQGHRWNHKRVYRVYCMLKMNLRRKGKRRLPSRNPEPLAVPVDANNCWSIDFMHDALMSGQGFRTFNVLDDFNRECLAIEIDTSLPTRRVLRVLDRLVAWRGLPEKLRMDNGPELVSVAMVDWAESNGVCLEYIQPGKPTQNSYIERFNRTYRSEVLDYYLFSILEEVKERTEHWIKEYNEERPHESLGDLTPAEFLEANSPCKISTFRWQQLGEVYSKEREKSAFSKKQRTRSFIKLISHD</sequence>
<dbReference type="InterPro" id="IPR048020">
    <property type="entry name" value="Transpos_IS3"/>
</dbReference>
<dbReference type="Proteomes" id="UP000184694">
    <property type="component" value="Unassembled WGS sequence"/>
</dbReference>
<dbReference type="GO" id="GO:0015074">
    <property type="term" value="P:DNA integration"/>
    <property type="evidence" value="ECO:0007669"/>
    <property type="project" value="InterPro"/>
</dbReference>
<dbReference type="InterPro" id="IPR001584">
    <property type="entry name" value="Integrase_cat-core"/>
</dbReference>
<dbReference type="PANTHER" id="PTHR47515:SF2">
    <property type="entry name" value="INTEGRASE CORE DOMAIN PROTEIN"/>
    <property type="match status" value="1"/>
</dbReference>
<dbReference type="STRING" id="1121457.SAMN02745161_3184"/>
<evidence type="ECO:0000313" key="3">
    <source>
        <dbReference type="Proteomes" id="UP000184694"/>
    </source>
</evidence>
<dbReference type="Pfam" id="PF13276">
    <property type="entry name" value="HTH_21"/>
    <property type="match status" value="1"/>
</dbReference>
<reference evidence="3" key="1">
    <citation type="submission" date="2016-11" db="EMBL/GenBank/DDBJ databases">
        <authorList>
            <person name="Varghese N."/>
            <person name="Submissions S."/>
        </authorList>
    </citation>
    <scope>NUCLEOTIDE SEQUENCE [LARGE SCALE GENOMIC DNA]</scope>
    <source>
        <strain evidence="3">DSM 17456</strain>
    </source>
</reference>
<evidence type="ECO:0000259" key="1">
    <source>
        <dbReference type="PROSITE" id="PS50994"/>
    </source>
</evidence>
<protein>
    <submittedName>
        <fullName evidence="2">Putative transposase</fullName>
    </submittedName>
</protein>
<dbReference type="InterPro" id="IPR012337">
    <property type="entry name" value="RNaseH-like_sf"/>
</dbReference>
<dbReference type="GO" id="GO:0003676">
    <property type="term" value="F:nucleic acid binding"/>
    <property type="evidence" value="ECO:0007669"/>
    <property type="project" value="InterPro"/>
</dbReference>
<dbReference type="PANTHER" id="PTHR47515">
    <property type="entry name" value="LOW CALCIUM RESPONSE LOCUS PROTEIN T"/>
    <property type="match status" value="1"/>
</dbReference>
<dbReference type="PROSITE" id="PS50994">
    <property type="entry name" value="INTEGRASE"/>
    <property type="match status" value="1"/>
</dbReference>
<dbReference type="InterPro" id="IPR025948">
    <property type="entry name" value="HTH-like_dom"/>
</dbReference>
<proteinExistence type="predicted"/>
<keyword evidence="3" id="KW-1185">Reference proteome</keyword>
<dbReference type="Pfam" id="PF13683">
    <property type="entry name" value="rve_3"/>
    <property type="match status" value="1"/>
</dbReference>
<accession>A0A1N6J611</accession>
<dbReference type="EMBL" id="FSRG01000008">
    <property type="protein sequence ID" value="SIO39662.1"/>
    <property type="molecule type" value="Genomic_DNA"/>
</dbReference>
<name>A0A1N6J611_9BACT</name>
<dbReference type="InterPro" id="IPR036397">
    <property type="entry name" value="RNaseH_sf"/>
</dbReference>
<gene>
    <name evidence="2" type="ORF">SAMN02745161_3184</name>
</gene>